<keyword evidence="6" id="KW-0156">Chromatin regulator</keyword>
<feature type="region of interest" description="Disordered" evidence="9">
    <location>
        <begin position="61"/>
        <end position="137"/>
    </location>
</feature>
<dbReference type="Pfam" id="PF00176">
    <property type="entry name" value="SNF2-rel_dom"/>
    <property type="match status" value="1"/>
</dbReference>
<reference evidence="12" key="1">
    <citation type="submission" date="2021-01" db="EMBL/GenBank/DDBJ databases">
        <title>Caligus Genome Assembly.</title>
        <authorList>
            <person name="Gallardo-Escarate C."/>
        </authorList>
    </citation>
    <scope>NUCLEOTIDE SEQUENCE [LARGE SCALE GENOMIC DNA]</scope>
</reference>
<evidence type="ECO:0000256" key="7">
    <source>
        <dbReference type="ARBA" id="ARBA00023125"/>
    </source>
</evidence>
<keyword evidence="2" id="KW-0547">Nucleotide-binding</keyword>
<name>A0A7T8KFT7_CALRO</name>
<dbReference type="Gene3D" id="3.40.50.10810">
    <property type="entry name" value="Tandem AAA-ATPase domain"/>
    <property type="match status" value="1"/>
</dbReference>
<evidence type="ECO:0000256" key="5">
    <source>
        <dbReference type="ARBA" id="ARBA00022840"/>
    </source>
</evidence>
<evidence type="ECO:0000256" key="9">
    <source>
        <dbReference type="SAM" id="MobiDB-lite"/>
    </source>
</evidence>
<dbReference type="GO" id="GO:0016887">
    <property type="term" value="F:ATP hydrolysis activity"/>
    <property type="evidence" value="ECO:0007669"/>
    <property type="project" value="TreeGrafter"/>
</dbReference>
<dbReference type="InterPro" id="IPR038718">
    <property type="entry name" value="SNF2-like_sf"/>
</dbReference>
<keyword evidence="8" id="KW-0539">Nucleus</keyword>
<dbReference type="GO" id="GO:0003677">
    <property type="term" value="F:DNA binding"/>
    <property type="evidence" value="ECO:0007669"/>
    <property type="project" value="UniProtKB-KW"/>
</dbReference>
<evidence type="ECO:0000313" key="11">
    <source>
        <dbReference type="EMBL" id="QQP55135.1"/>
    </source>
</evidence>
<keyword evidence="3" id="KW-0378">Hydrolase</keyword>
<feature type="compositionally biased region" description="Basic and acidic residues" evidence="9">
    <location>
        <begin position="95"/>
        <end position="113"/>
    </location>
</feature>
<dbReference type="OrthoDB" id="6367747at2759"/>
<keyword evidence="7" id="KW-0238">DNA-binding</keyword>
<dbReference type="GO" id="GO:0006338">
    <property type="term" value="P:chromatin remodeling"/>
    <property type="evidence" value="ECO:0007669"/>
    <property type="project" value="TreeGrafter"/>
</dbReference>
<feature type="domain" description="Helicase ATP-binding" evidence="10">
    <location>
        <begin position="200"/>
        <end position="312"/>
    </location>
</feature>
<sequence length="320" mass="38133">MKRKRKKKKKRKKLKDELEVLKEVPSSSEESEEEKEARILYRISQLKKESLWFTFEPKKRLDPSLKRPKTEKFSKVLAESLAAGTRSKEEEEEKKEDGRDSTEKNEKEYRPDSCSEDDEETMALDEENHGQDDEEEINKLQKESEIPIEELLQKYYPDQEGFQVSTYWKHPCHHNRQDPVPFILKHTLREYQHIGLDWLVTLQERKLNGILADEMGLGKTIQTIAFLAHMACEKQMWGPHLIVVPTSVLLNWEMEIKKWAPAFKVLTYYGSQKERRLKRTGWTKPHAFHICITSYKLVIQDHSSFRRKKWHYSSWTRRST</sequence>
<dbReference type="GO" id="GO:0004386">
    <property type="term" value="F:helicase activity"/>
    <property type="evidence" value="ECO:0007669"/>
    <property type="project" value="UniProtKB-KW"/>
</dbReference>
<keyword evidence="12" id="KW-1185">Reference proteome</keyword>
<evidence type="ECO:0000256" key="8">
    <source>
        <dbReference type="ARBA" id="ARBA00023242"/>
    </source>
</evidence>
<proteinExistence type="predicted"/>
<feature type="compositionally biased region" description="Basic and acidic residues" evidence="9">
    <location>
        <begin position="61"/>
        <end position="74"/>
    </location>
</feature>
<dbReference type="PROSITE" id="PS51192">
    <property type="entry name" value="HELICASE_ATP_BIND_1"/>
    <property type="match status" value="1"/>
</dbReference>
<dbReference type="GO" id="GO:0000812">
    <property type="term" value="C:Swr1 complex"/>
    <property type="evidence" value="ECO:0007669"/>
    <property type="project" value="TreeGrafter"/>
</dbReference>
<evidence type="ECO:0000259" key="10">
    <source>
        <dbReference type="PROSITE" id="PS51192"/>
    </source>
</evidence>
<evidence type="ECO:0000256" key="3">
    <source>
        <dbReference type="ARBA" id="ARBA00022801"/>
    </source>
</evidence>
<protein>
    <recommendedName>
        <fullName evidence="10">Helicase ATP-binding domain-containing protein</fullName>
    </recommendedName>
</protein>
<evidence type="ECO:0000313" key="12">
    <source>
        <dbReference type="Proteomes" id="UP000595437"/>
    </source>
</evidence>
<dbReference type="InterPro" id="IPR014001">
    <property type="entry name" value="Helicase_ATP-bd"/>
</dbReference>
<evidence type="ECO:0000256" key="2">
    <source>
        <dbReference type="ARBA" id="ARBA00022741"/>
    </source>
</evidence>
<dbReference type="Proteomes" id="UP000595437">
    <property type="component" value="Chromosome 5"/>
</dbReference>
<dbReference type="SUPFAM" id="SSF52540">
    <property type="entry name" value="P-loop containing nucleoside triphosphate hydrolases"/>
    <property type="match status" value="1"/>
</dbReference>
<dbReference type="InterPro" id="IPR050520">
    <property type="entry name" value="INO80/SWR1_helicase"/>
</dbReference>
<evidence type="ECO:0000256" key="6">
    <source>
        <dbReference type="ARBA" id="ARBA00022853"/>
    </source>
</evidence>
<dbReference type="AlphaFoldDB" id="A0A7T8KFT7"/>
<feature type="compositionally biased region" description="Acidic residues" evidence="9">
    <location>
        <begin position="114"/>
        <end position="125"/>
    </location>
</feature>
<dbReference type="GO" id="GO:0005524">
    <property type="term" value="F:ATP binding"/>
    <property type="evidence" value="ECO:0007669"/>
    <property type="project" value="UniProtKB-KW"/>
</dbReference>
<dbReference type="InterPro" id="IPR000330">
    <property type="entry name" value="SNF2_N"/>
</dbReference>
<accession>A0A7T8KFT7</accession>
<dbReference type="GO" id="GO:0042393">
    <property type="term" value="F:histone binding"/>
    <property type="evidence" value="ECO:0007669"/>
    <property type="project" value="TreeGrafter"/>
</dbReference>
<dbReference type="FunFam" id="3.40.50.10810:FF:000005">
    <property type="entry name" value="Photoperiod-independent early flowering 1"/>
    <property type="match status" value="1"/>
</dbReference>
<dbReference type="EMBL" id="CP045894">
    <property type="protein sequence ID" value="QQP55135.1"/>
    <property type="molecule type" value="Genomic_DNA"/>
</dbReference>
<organism evidence="11 12">
    <name type="scientific">Caligus rogercresseyi</name>
    <name type="common">Sea louse</name>
    <dbReference type="NCBI Taxonomy" id="217165"/>
    <lineage>
        <taxon>Eukaryota</taxon>
        <taxon>Metazoa</taxon>
        <taxon>Ecdysozoa</taxon>
        <taxon>Arthropoda</taxon>
        <taxon>Crustacea</taxon>
        <taxon>Multicrustacea</taxon>
        <taxon>Hexanauplia</taxon>
        <taxon>Copepoda</taxon>
        <taxon>Siphonostomatoida</taxon>
        <taxon>Caligidae</taxon>
        <taxon>Caligus</taxon>
    </lineage>
</organism>
<dbReference type="InterPro" id="IPR027417">
    <property type="entry name" value="P-loop_NTPase"/>
</dbReference>
<gene>
    <name evidence="11" type="ORF">FKW44_008231</name>
</gene>
<evidence type="ECO:0000256" key="4">
    <source>
        <dbReference type="ARBA" id="ARBA00022806"/>
    </source>
</evidence>
<dbReference type="PANTHER" id="PTHR45685">
    <property type="entry name" value="HELICASE SRCAP-RELATED"/>
    <property type="match status" value="1"/>
</dbReference>
<keyword evidence="5" id="KW-0067">ATP-binding</keyword>
<keyword evidence="4" id="KW-0347">Helicase</keyword>
<feature type="compositionally biased region" description="Basic and acidic residues" evidence="9">
    <location>
        <begin position="126"/>
        <end position="137"/>
    </location>
</feature>
<evidence type="ECO:0000256" key="1">
    <source>
        <dbReference type="ARBA" id="ARBA00004123"/>
    </source>
</evidence>
<comment type="subcellular location">
    <subcellularLocation>
        <location evidence="1">Nucleus</location>
    </subcellularLocation>
</comment>
<dbReference type="PANTHER" id="PTHR45685:SF1">
    <property type="entry name" value="HELICASE SRCAP"/>
    <property type="match status" value="1"/>
</dbReference>